<keyword evidence="5" id="KW-0677">Repeat</keyword>
<feature type="region of interest" description="Disordered" evidence="6">
    <location>
        <begin position="939"/>
        <end position="1021"/>
    </location>
</feature>
<accession>A0A9D4PNX9</accession>
<feature type="compositionally biased region" description="Polar residues" evidence="6">
    <location>
        <begin position="759"/>
        <end position="768"/>
    </location>
</feature>
<reference evidence="8" key="2">
    <citation type="submission" date="2021-09" db="EMBL/GenBank/DDBJ databases">
        <authorList>
            <person name="Jia N."/>
            <person name="Wang J."/>
            <person name="Shi W."/>
            <person name="Du L."/>
            <person name="Sun Y."/>
            <person name="Zhan W."/>
            <person name="Jiang J."/>
            <person name="Wang Q."/>
            <person name="Zhang B."/>
            <person name="Ji P."/>
            <person name="Sakyi L.B."/>
            <person name="Cui X."/>
            <person name="Yuan T."/>
            <person name="Jiang B."/>
            <person name="Yang W."/>
            <person name="Lam T.T.-Y."/>
            <person name="Chang Q."/>
            <person name="Ding S."/>
            <person name="Wang X."/>
            <person name="Zhu J."/>
            <person name="Ruan X."/>
            <person name="Zhao L."/>
            <person name="Wei J."/>
            <person name="Que T."/>
            <person name="Du C."/>
            <person name="Cheng J."/>
            <person name="Dai P."/>
            <person name="Han X."/>
            <person name="Huang E."/>
            <person name="Gao Y."/>
            <person name="Liu J."/>
            <person name="Shao H."/>
            <person name="Ye R."/>
            <person name="Li L."/>
            <person name="Wei W."/>
            <person name="Wang X."/>
            <person name="Wang C."/>
            <person name="Huo Q."/>
            <person name="Li W."/>
            <person name="Guo W."/>
            <person name="Chen H."/>
            <person name="Chen S."/>
            <person name="Zhou L."/>
            <person name="Zhou L."/>
            <person name="Ni X."/>
            <person name="Tian J."/>
            <person name="Zhou Y."/>
            <person name="Sheng Y."/>
            <person name="Liu T."/>
            <person name="Pan Y."/>
            <person name="Xia L."/>
            <person name="Li J."/>
            <person name="Zhao F."/>
            <person name="Cao W."/>
        </authorList>
    </citation>
    <scope>NUCLEOTIDE SEQUENCE</scope>
    <source>
        <strain evidence="8">Rsan-2018</strain>
        <tissue evidence="8">Larvae</tissue>
    </source>
</reference>
<dbReference type="InterPro" id="IPR025659">
    <property type="entry name" value="Tubby-like_C"/>
</dbReference>
<feature type="compositionally biased region" description="Polar residues" evidence="6">
    <location>
        <begin position="777"/>
        <end position="792"/>
    </location>
</feature>
<reference evidence="8" key="1">
    <citation type="journal article" date="2020" name="Cell">
        <title>Large-Scale Comparative Analyses of Tick Genomes Elucidate Their Genetic Diversity and Vector Capacities.</title>
        <authorList>
            <consortium name="Tick Genome and Microbiome Consortium (TIGMIC)"/>
            <person name="Jia N."/>
            <person name="Wang J."/>
            <person name="Shi W."/>
            <person name="Du L."/>
            <person name="Sun Y."/>
            <person name="Zhan W."/>
            <person name="Jiang J.F."/>
            <person name="Wang Q."/>
            <person name="Zhang B."/>
            <person name="Ji P."/>
            <person name="Bell-Sakyi L."/>
            <person name="Cui X.M."/>
            <person name="Yuan T.T."/>
            <person name="Jiang B.G."/>
            <person name="Yang W.F."/>
            <person name="Lam T.T."/>
            <person name="Chang Q.C."/>
            <person name="Ding S.J."/>
            <person name="Wang X.J."/>
            <person name="Zhu J.G."/>
            <person name="Ruan X.D."/>
            <person name="Zhao L."/>
            <person name="Wei J.T."/>
            <person name="Ye R.Z."/>
            <person name="Que T.C."/>
            <person name="Du C.H."/>
            <person name="Zhou Y.H."/>
            <person name="Cheng J.X."/>
            <person name="Dai P.F."/>
            <person name="Guo W.B."/>
            <person name="Han X.H."/>
            <person name="Huang E.J."/>
            <person name="Li L.F."/>
            <person name="Wei W."/>
            <person name="Gao Y.C."/>
            <person name="Liu J.Z."/>
            <person name="Shao H.Z."/>
            <person name="Wang X."/>
            <person name="Wang C.C."/>
            <person name="Yang T.C."/>
            <person name="Huo Q.B."/>
            <person name="Li W."/>
            <person name="Chen H.Y."/>
            <person name="Chen S.E."/>
            <person name="Zhou L.G."/>
            <person name="Ni X.B."/>
            <person name="Tian J.H."/>
            <person name="Sheng Y."/>
            <person name="Liu T."/>
            <person name="Pan Y.S."/>
            <person name="Xia L.Y."/>
            <person name="Li J."/>
            <person name="Zhao F."/>
            <person name="Cao W.C."/>
        </authorList>
    </citation>
    <scope>NUCLEOTIDE SEQUENCE</scope>
    <source>
        <strain evidence="8">Rsan-2018</strain>
    </source>
</reference>
<gene>
    <name evidence="8" type="ORF">HPB52_019332</name>
</gene>
<dbReference type="AlphaFoldDB" id="A0A9D4PNX9"/>
<name>A0A9D4PNX9_RHISA</name>
<comment type="caution">
    <text evidence="8">The sequence shown here is derived from an EMBL/GenBank/DDBJ whole genome shotgun (WGS) entry which is preliminary data.</text>
</comment>
<dbReference type="Gene3D" id="2.130.10.10">
    <property type="entry name" value="YVTN repeat-like/Quinoprotein amine dehydrogenase"/>
    <property type="match status" value="2"/>
</dbReference>
<keyword evidence="9" id="KW-1185">Reference proteome</keyword>
<keyword evidence="3" id="KW-0963">Cytoplasm</keyword>
<comment type="similarity">
    <text evidence="2">Belongs to the TUB family.</text>
</comment>
<proteinExistence type="inferred from homology"/>
<dbReference type="Proteomes" id="UP000821837">
    <property type="component" value="Chromosome 6"/>
</dbReference>
<dbReference type="Pfam" id="PF24797">
    <property type="entry name" value="Beta-prop_WDR35_TULP_N"/>
    <property type="match status" value="1"/>
</dbReference>
<dbReference type="InterPro" id="IPR001496">
    <property type="entry name" value="SOCS_box"/>
</dbReference>
<dbReference type="SUPFAM" id="SSF54518">
    <property type="entry name" value="Tubby C-terminal domain-like"/>
    <property type="match status" value="1"/>
</dbReference>
<dbReference type="PROSITE" id="PS50225">
    <property type="entry name" value="SOCS"/>
    <property type="match status" value="1"/>
</dbReference>
<evidence type="ECO:0000313" key="8">
    <source>
        <dbReference type="EMBL" id="KAH7948204.1"/>
    </source>
</evidence>
<comment type="subcellular location">
    <subcellularLocation>
        <location evidence="1">Cytoplasm</location>
    </subcellularLocation>
</comment>
<evidence type="ECO:0000256" key="5">
    <source>
        <dbReference type="ARBA" id="ARBA00022737"/>
    </source>
</evidence>
<dbReference type="SUPFAM" id="SSF50978">
    <property type="entry name" value="WD40 repeat-like"/>
    <property type="match status" value="1"/>
</dbReference>
<dbReference type="EMBL" id="JABSTV010001252">
    <property type="protein sequence ID" value="KAH7948204.1"/>
    <property type="molecule type" value="Genomic_DNA"/>
</dbReference>
<dbReference type="Gene3D" id="3.20.90.10">
    <property type="entry name" value="Tubby Protein, Chain A"/>
    <property type="match status" value="1"/>
</dbReference>
<dbReference type="PANTHER" id="PTHR16517">
    <property type="entry name" value="TUBBY-RELATED"/>
    <property type="match status" value="1"/>
</dbReference>
<feature type="region of interest" description="Disordered" evidence="6">
    <location>
        <begin position="627"/>
        <end position="647"/>
    </location>
</feature>
<feature type="region of interest" description="Disordered" evidence="6">
    <location>
        <begin position="1037"/>
        <end position="1060"/>
    </location>
</feature>
<evidence type="ECO:0000256" key="2">
    <source>
        <dbReference type="ARBA" id="ARBA00007129"/>
    </source>
</evidence>
<evidence type="ECO:0000256" key="3">
    <source>
        <dbReference type="ARBA" id="ARBA00022490"/>
    </source>
</evidence>
<feature type="compositionally biased region" description="Low complexity" evidence="6">
    <location>
        <begin position="804"/>
        <end position="814"/>
    </location>
</feature>
<evidence type="ECO:0000256" key="1">
    <source>
        <dbReference type="ARBA" id="ARBA00004496"/>
    </source>
</evidence>
<evidence type="ECO:0000256" key="4">
    <source>
        <dbReference type="ARBA" id="ARBA00022574"/>
    </source>
</evidence>
<evidence type="ECO:0000256" key="6">
    <source>
        <dbReference type="SAM" id="MobiDB-lite"/>
    </source>
</evidence>
<dbReference type="GO" id="GO:0005737">
    <property type="term" value="C:cytoplasm"/>
    <property type="evidence" value="ECO:0007669"/>
    <property type="project" value="UniProtKB-SubCell"/>
</dbReference>
<feature type="region of interest" description="Disordered" evidence="6">
    <location>
        <begin position="217"/>
        <end position="238"/>
    </location>
</feature>
<sequence>MERGGVSRADEAQRHVVVGDALITEGLSSAFKYSRAFFPPTFASYYCDPVTLVKWNEPYQKLASCDSSGVIFVWIKYEGRWSIELINDRNTQVTDFAWSHDGRMALICYRDGFVLVGSVAGQRYWSSTLHLDRAAVLCGIWTPDDHQARDLLLLDVQLRDVLFCKERGLFVLFGTSNGQILVNDMHGELVAQVTLNEDAAIVAMAWSCEKFKMEEADDENSRTAAASNGDASSVPPAQAPESKLSVLAVCFSNGAIHVMKNYDDISPTIINTGLKDIKVEWSNSGEVLAVAGVASESTDGDCRNRIHFYTDAGLLRFVASIPYTQSPVTALTWGHNDKRLFVATGSVIHIGWVTRRMASLQLLSRLTLHRALRDEAAVHTLPLPRRMRALVANLFGQTVKCYLPEAHQLREFVSRPHHVRLHCTMVRHDTEDLVSGSATYTLFLEYLGGLVPLLKGKRASKLRPEFVIFDPEQPAGQAGGVLQGSSYGRSSPGAESGTMSTTLRDATVGAALASDSDADEGCASSPGRRRRAARNAAAADAALAGDGISLSSSRGGCVGAARRELLYTDELPEREKIVAVTSNLWGTKFKVLGLARWLPATLGTVTYRTSLLHLQPRQMTLLIKELQGPQPPAASSSSSSSSSRSLVLHNGTTVTVAGSPVGTAAQAGASFSEDEDDDMCDPVASEETAAPIAPMTPKKKCGMGRSPGLPDPETGVLPGDGEQAVTGCANGGCGDEEYLMLETTAAAGVQRLTLRQAGHSRSQGTTMSLPAADALPGTSSSACQDEATSPSKRPQAELRPESRPGSGAAPGAAGVRHLLDPVPRWADKAAELKYIDDEQPDEGVVGDVASVLLLSHHRNRSSIGPPNADFLVGDPRSRGCDARRLTLRNTEEPACVCEASQSSSPATARKQRFAEENPFVCTTTSADCGGASLAIHAAGSSRGTAPGNSPSPQPTLCSGAPSEDEGNRTTSRESTPSASPCRQPRRHRGSLPIPGADTGSSRNSRSIPSSPVSGRKSRQQQLRTLLYSPLLLRKVRGGRGQRSGAVLDSSDEEGGQSGEEVLSDGFRDLESMQKAHIRKKLKKRHGKVHQQEMLPPSKPPPMYREFVLHNKAPLWNEVSQVYQLDFGGRVTQESAKNFQIEFKGNQVMQFGRIDGNAYTLDFQYPFSALQAFSVALANVTQRLK</sequence>
<feature type="domain" description="SOCS box" evidence="7">
    <location>
        <begin position="359"/>
        <end position="397"/>
    </location>
</feature>
<feature type="compositionally biased region" description="Low complexity" evidence="6">
    <location>
        <begin position="635"/>
        <end position="645"/>
    </location>
</feature>
<dbReference type="InterPro" id="IPR000007">
    <property type="entry name" value="Tubby_C"/>
</dbReference>
<evidence type="ECO:0000259" key="7">
    <source>
        <dbReference type="PROSITE" id="PS50225"/>
    </source>
</evidence>
<dbReference type="InterPro" id="IPR015943">
    <property type="entry name" value="WD40/YVTN_repeat-like_dom_sf"/>
</dbReference>
<protein>
    <recommendedName>
        <fullName evidence="7">SOCS box domain-containing protein</fullName>
    </recommendedName>
</protein>
<dbReference type="PANTHER" id="PTHR16517:SF2">
    <property type="entry name" value="TUBBY-RELATED PROTEIN 4"/>
    <property type="match status" value="1"/>
</dbReference>
<dbReference type="InterPro" id="IPR056159">
    <property type="entry name" value="Beta-prop_IFT121_TULP_N"/>
</dbReference>
<feature type="compositionally biased region" description="Polar residues" evidence="6">
    <location>
        <begin position="222"/>
        <end position="231"/>
    </location>
</feature>
<dbReference type="InterPro" id="IPR036322">
    <property type="entry name" value="WD40_repeat_dom_sf"/>
</dbReference>
<keyword evidence="4" id="KW-0853">WD repeat</keyword>
<evidence type="ECO:0000313" key="9">
    <source>
        <dbReference type="Proteomes" id="UP000821837"/>
    </source>
</evidence>
<feature type="compositionally biased region" description="Low complexity" evidence="6">
    <location>
        <begin position="1000"/>
        <end position="1013"/>
    </location>
</feature>
<dbReference type="Pfam" id="PF01167">
    <property type="entry name" value="Tub"/>
    <property type="match status" value="1"/>
</dbReference>
<feature type="compositionally biased region" description="Polar residues" evidence="6">
    <location>
        <begin position="941"/>
        <end position="956"/>
    </location>
</feature>
<dbReference type="VEuPathDB" id="VectorBase:RSAN_044313"/>
<organism evidence="8 9">
    <name type="scientific">Rhipicephalus sanguineus</name>
    <name type="common">Brown dog tick</name>
    <name type="synonym">Ixodes sanguineus</name>
    <dbReference type="NCBI Taxonomy" id="34632"/>
    <lineage>
        <taxon>Eukaryota</taxon>
        <taxon>Metazoa</taxon>
        <taxon>Ecdysozoa</taxon>
        <taxon>Arthropoda</taxon>
        <taxon>Chelicerata</taxon>
        <taxon>Arachnida</taxon>
        <taxon>Acari</taxon>
        <taxon>Parasitiformes</taxon>
        <taxon>Ixodida</taxon>
        <taxon>Ixodoidea</taxon>
        <taxon>Ixodidae</taxon>
        <taxon>Rhipicephalinae</taxon>
        <taxon>Rhipicephalus</taxon>
        <taxon>Rhipicephalus</taxon>
    </lineage>
</organism>
<feature type="region of interest" description="Disordered" evidence="6">
    <location>
        <begin position="757"/>
        <end position="818"/>
    </location>
</feature>